<dbReference type="AlphaFoldDB" id="A0A0C9VEU9"/>
<evidence type="ECO:0000313" key="2">
    <source>
        <dbReference type="EMBL" id="KIJ35931.1"/>
    </source>
</evidence>
<evidence type="ECO:0000256" key="1">
    <source>
        <dbReference type="SAM" id="MobiDB-lite"/>
    </source>
</evidence>
<feature type="compositionally biased region" description="Polar residues" evidence="1">
    <location>
        <begin position="36"/>
        <end position="49"/>
    </location>
</feature>
<feature type="region of interest" description="Disordered" evidence="1">
    <location>
        <begin position="1"/>
        <end position="53"/>
    </location>
</feature>
<reference evidence="2 3" key="1">
    <citation type="submission" date="2014-06" db="EMBL/GenBank/DDBJ databases">
        <title>Evolutionary Origins and Diversification of the Mycorrhizal Mutualists.</title>
        <authorList>
            <consortium name="DOE Joint Genome Institute"/>
            <consortium name="Mycorrhizal Genomics Consortium"/>
            <person name="Kohler A."/>
            <person name="Kuo A."/>
            <person name="Nagy L.G."/>
            <person name="Floudas D."/>
            <person name="Copeland A."/>
            <person name="Barry K.W."/>
            <person name="Cichocki N."/>
            <person name="Veneault-Fourrey C."/>
            <person name="LaButti K."/>
            <person name="Lindquist E.A."/>
            <person name="Lipzen A."/>
            <person name="Lundell T."/>
            <person name="Morin E."/>
            <person name="Murat C."/>
            <person name="Riley R."/>
            <person name="Ohm R."/>
            <person name="Sun H."/>
            <person name="Tunlid A."/>
            <person name="Henrissat B."/>
            <person name="Grigoriev I.V."/>
            <person name="Hibbett D.S."/>
            <person name="Martin F."/>
        </authorList>
    </citation>
    <scope>NUCLEOTIDE SEQUENCE [LARGE SCALE GENOMIC DNA]</scope>
    <source>
        <strain evidence="2 3">SS14</strain>
    </source>
</reference>
<accession>A0A0C9VEU9</accession>
<sequence length="395" mass="42405">MSGRVTCASAKSTSTNRPIPAKQVKPCVRGSRKKPTNNSQESEPSQSINEAPETSLDAVLSPNQSASAANNSQELQVSTKNVLGIETRALAFPYSQDPILSQADILSITEKHKSPSDGDLASKRRKGLPATSNELLQFFTQHEQHIQGLSMPAGSLADLTPSPALSISPMPHQPSINQALSNSPSDSAAVTPLAAVTIMQSAIDPQLLNTPSIIPSTTTSTSTTQSTVSTVSQPVTTGSVASSHVVEREPGFIGASKKKLGDTSPRTKALLDEAVLNYKCRVVSDHPSPESKGCKVQWGLDAWKKAHLTHPPVDSPITFMKEIGDIIHNLGITFRQQKGMKLIEDAAKQYNIKRPLTKYSKNKVEGLLEDGTFTFAVVLFDYDGKVSSRKLTNAR</sequence>
<gene>
    <name evidence="2" type="ORF">M422DRAFT_261683</name>
</gene>
<name>A0A0C9VEU9_SPHS4</name>
<proteinExistence type="predicted"/>
<organism evidence="2 3">
    <name type="scientific">Sphaerobolus stellatus (strain SS14)</name>
    <dbReference type="NCBI Taxonomy" id="990650"/>
    <lineage>
        <taxon>Eukaryota</taxon>
        <taxon>Fungi</taxon>
        <taxon>Dikarya</taxon>
        <taxon>Basidiomycota</taxon>
        <taxon>Agaricomycotina</taxon>
        <taxon>Agaricomycetes</taxon>
        <taxon>Phallomycetidae</taxon>
        <taxon>Geastrales</taxon>
        <taxon>Sphaerobolaceae</taxon>
        <taxon>Sphaerobolus</taxon>
    </lineage>
</organism>
<dbReference type="EMBL" id="KN837183">
    <property type="protein sequence ID" value="KIJ35931.1"/>
    <property type="molecule type" value="Genomic_DNA"/>
</dbReference>
<protein>
    <submittedName>
        <fullName evidence="2">Unplaced genomic scaffold SPHSTscaffold_108, whole genome shotgun sequence</fullName>
    </submittedName>
</protein>
<evidence type="ECO:0000313" key="3">
    <source>
        <dbReference type="Proteomes" id="UP000054279"/>
    </source>
</evidence>
<dbReference type="HOGENOM" id="CLU_698617_0_0_1"/>
<keyword evidence="3" id="KW-1185">Reference proteome</keyword>
<dbReference type="Proteomes" id="UP000054279">
    <property type="component" value="Unassembled WGS sequence"/>
</dbReference>